<dbReference type="Gene3D" id="1.10.10.10">
    <property type="entry name" value="Winged helix-like DNA-binding domain superfamily/Winged helix DNA-binding domain"/>
    <property type="match status" value="1"/>
</dbReference>
<feature type="DNA-binding region" description="OmpR/PhoB-type" evidence="2">
    <location>
        <begin position="208"/>
        <end position="305"/>
    </location>
</feature>
<dbReference type="InterPro" id="IPR016032">
    <property type="entry name" value="Sig_transdc_resp-reg_C-effctor"/>
</dbReference>
<dbReference type="InterPro" id="IPR036388">
    <property type="entry name" value="WH-like_DNA-bd_sf"/>
</dbReference>
<organism evidence="4 5">
    <name type="scientific">Dyadobacter fanqingshengii</name>
    <dbReference type="NCBI Taxonomy" id="2906443"/>
    <lineage>
        <taxon>Bacteria</taxon>
        <taxon>Pseudomonadati</taxon>
        <taxon>Bacteroidota</taxon>
        <taxon>Cytophagia</taxon>
        <taxon>Cytophagales</taxon>
        <taxon>Spirosomataceae</taxon>
        <taxon>Dyadobacter</taxon>
    </lineage>
</organism>
<evidence type="ECO:0000256" key="1">
    <source>
        <dbReference type="ARBA" id="ARBA00023125"/>
    </source>
</evidence>
<dbReference type="RefSeq" id="WP_234611858.1">
    <property type="nucleotide sequence ID" value="NZ_CP098806.1"/>
</dbReference>
<dbReference type="CDD" id="cd00383">
    <property type="entry name" value="trans_reg_C"/>
    <property type="match status" value="1"/>
</dbReference>
<reference evidence="4" key="1">
    <citation type="submission" date="2021-12" db="EMBL/GenBank/DDBJ databases">
        <title>Novel species in genus Dyadobacter.</title>
        <authorList>
            <person name="Ma C."/>
        </authorList>
    </citation>
    <scope>NUCLEOTIDE SEQUENCE</scope>
    <source>
        <strain evidence="4">CY399</strain>
    </source>
</reference>
<dbReference type="InterPro" id="IPR001867">
    <property type="entry name" value="OmpR/PhoB-type_DNA-bd"/>
</dbReference>
<accession>A0A9X1T7T2</accession>
<dbReference type="SMART" id="SM00862">
    <property type="entry name" value="Trans_reg_C"/>
    <property type="match status" value="1"/>
</dbReference>
<proteinExistence type="predicted"/>
<keyword evidence="1 2" id="KW-0238">DNA-binding</keyword>
<dbReference type="Proteomes" id="UP001139700">
    <property type="component" value="Unassembled WGS sequence"/>
</dbReference>
<dbReference type="GO" id="GO:0003677">
    <property type="term" value="F:DNA binding"/>
    <property type="evidence" value="ECO:0007669"/>
    <property type="project" value="UniProtKB-UniRule"/>
</dbReference>
<sequence length="307" mass="34575">MQQVRHALSPVFVVFRRLFFLISVVGLCLFETEVFANNEAFRFNENANLALRRTAHLLLLQNGDSLSTIPPVQQIDANTFSVRMEHMFDYEQLPSLLKQSLQIQHIERGYNVTVLKCDNGEVQLGYNFLDLNREEGVACGGRRQQEGCYQLQVSFISENEEAKTASGNWWLLPFGSALAGLGFMVWNKTRPKTGTMPIQAPVVSFIKDSKTRFGSSVFDLVNQTLVSGDATHQLTFREAKLLALFAKSPNQVLERDFILKSVWEDEGVIVGRSVDVFVSRLRKMLANEPAVKITAVHGVGYKMEVLP</sequence>
<keyword evidence="5" id="KW-1185">Reference proteome</keyword>
<dbReference type="PROSITE" id="PS51755">
    <property type="entry name" value="OMPR_PHOB"/>
    <property type="match status" value="1"/>
</dbReference>
<dbReference type="SUPFAM" id="SSF46894">
    <property type="entry name" value="C-terminal effector domain of the bipartite response regulators"/>
    <property type="match status" value="1"/>
</dbReference>
<gene>
    <name evidence="4" type="ORF">LXM24_04795</name>
</gene>
<protein>
    <submittedName>
        <fullName evidence="4">Winged helix-turn-helix domain-containing protein</fullName>
    </submittedName>
</protein>
<dbReference type="GO" id="GO:0006355">
    <property type="term" value="P:regulation of DNA-templated transcription"/>
    <property type="evidence" value="ECO:0007669"/>
    <property type="project" value="InterPro"/>
</dbReference>
<name>A0A9X1T7T2_9BACT</name>
<dbReference type="EMBL" id="JAJTTA010000002">
    <property type="protein sequence ID" value="MCF0039395.1"/>
    <property type="molecule type" value="Genomic_DNA"/>
</dbReference>
<evidence type="ECO:0000259" key="3">
    <source>
        <dbReference type="PROSITE" id="PS51755"/>
    </source>
</evidence>
<dbReference type="GO" id="GO:0000160">
    <property type="term" value="P:phosphorelay signal transduction system"/>
    <property type="evidence" value="ECO:0007669"/>
    <property type="project" value="InterPro"/>
</dbReference>
<feature type="domain" description="OmpR/PhoB-type" evidence="3">
    <location>
        <begin position="208"/>
        <end position="305"/>
    </location>
</feature>
<evidence type="ECO:0000256" key="2">
    <source>
        <dbReference type="PROSITE-ProRule" id="PRU01091"/>
    </source>
</evidence>
<comment type="caution">
    <text evidence="4">The sequence shown here is derived from an EMBL/GenBank/DDBJ whole genome shotgun (WGS) entry which is preliminary data.</text>
</comment>
<evidence type="ECO:0000313" key="5">
    <source>
        <dbReference type="Proteomes" id="UP001139700"/>
    </source>
</evidence>
<dbReference type="Pfam" id="PF00486">
    <property type="entry name" value="Trans_reg_C"/>
    <property type="match status" value="1"/>
</dbReference>
<evidence type="ECO:0000313" key="4">
    <source>
        <dbReference type="EMBL" id="MCF0039395.1"/>
    </source>
</evidence>
<dbReference type="AlphaFoldDB" id="A0A9X1T7T2"/>